<keyword evidence="3" id="KW-1185">Reference proteome</keyword>
<feature type="compositionally biased region" description="Polar residues" evidence="1">
    <location>
        <begin position="84"/>
        <end position="98"/>
    </location>
</feature>
<feature type="region of interest" description="Disordered" evidence="1">
    <location>
        <begin position="53"/>
        <end position="98"/>
    </location>
</feature>
<evidence type="ECO:0000256" key="1">
    <source>
        <dbReference type="SAM" id="MobiDB-lite"/>
    </source>
</evidence>
<sequence>MKSVTERRQQRPYVRYVGQDVRGAGARSQGRRGMTRGTLGVKHARRTGALISRAAAGSASAAPAARCRSTPPPSYPRLPAHAHSTYSQHHTPQLPNSEIESLISFTIRGPGGARVGGAIGGGGAGGGSGDTAAGEKDDGASGDCAMKNCN</sequence>
<dbReference type="AlphaFoldDB" id="A0A8S1ADW8"/>
<feature type="region of interest" description="Disordered" evidence="1">
    <location>
        <begin position="20"/>
        <end position="39"/>
    </location>
</feature>
<dbReference type="Proteomes" id="UP000494106">
    <property type="component" value="Unassembled WGS sequence"/>
</dbReference>
<gene>
    <name evidence="2" type="ORF">APLA_LOCUS9637</name>
</gene>
<feature type="compositionally biased region" description="Low complexity" evidence="1">
    <location>
        <begin position="53"/>
        <end position="69"/>
    </location>
</feature>
<protein>
    <submittedName>
        <fullName evidence="2">Uncharacterized protein</fullName>
    </submittedName>
</protein>
<dbReference type="EMBL" id="CADEBC010000519">
    <property type="protein sequence ID" value="CAB3243781.1"/>
    <property type="molecule type" value="Genomic_DNA"/>
</dbReference>
<feature type="region of interest" description="Disordered" evidence="1">
    <location>
        <begin position="114"/>
        <end position="150"/>
    </location>
</feature>
<feature type="compositionally biased region" description="Gly residues" evidence="1">
    <location>
        <begin position="114"/>
        <end position="129"/>
    </location>
</feature>
<evidence type="ECO:0000313" key="2">
    <source>
        <dbReference type="EMBL" id="CAB3243781.1"/>
    </source>
</evidence>
<organism evidence="2 3">
    <name type="scientific">Arctia plantaginis</name>
    <name type="common">Wood tiger moth</name>
    <name type="synonym">Phalaena plantaginis</name>
    <dbReference type="NCBI Taxonomy" id="874455"/>
    <lineage>
        <taxon>Eukaryota</taxon>
        <taxon>Metazoa</taxon>
        <taxon>Ecdysozoa</taxon>
        <taxon>Arthropoda</taxon>
        <taxon>Hexapoda</taxon>
        <taxon>Insecta</taxon>
        <taxon>Pterygota</taxon>
        <taxon>Neoptera</taxon>
        <taxon>Endopterygota</taxon>
        <taxon>Lepidoptera</taxon>
        <taxon>Glossata</taxon>
        <taxon>Ditrysia</taxon>
        <taxon>Noctuoidea</taxon>
        <taxon>Erebidae</taxon>
        <taxon>Arctiinae</taxon>
        <taxon>Arctia</taxon>
    </lineage>
</organism>
<comment type="caution">
    <text evidence="2">The sequence shown here is derived from an EMBL/GenBank/DDBJ whole genome shotgun (WGS) entry which is preliminary data.</text>
</comment>
<accession>A0A8S1ADW8</accession>
<proteinExistence type="predicted"/>
<dbReference type="OrthoDB" id="10605509at2759"/>
<name>A0A8S1ADW8_ARCPL</name>
<evidence type="ECO:0000313" key="3">
    <source>
        <dbReference type="Proteomes" id="UP000494106"/>
    </source>
</evidence>
<reference evidence="2 3" key="1">
    <citation type="submission" date="2020-04" db="EMBL/GenBank/DDBJ databases">
        <authorList>
            <person name="Wallbank WR R."/>
            <person name="Pardo Diaz C."/>
            <person name="Kozak K."/>
            <person name="Martin S."/>
            <person name="Jiggins C."/>
            <person name="Moest M."/>
            <person name="Warren A I."/>
            <person name="Byers J.R.P. K."/>
            <person name="Montejo-Kovacevich G."/>
            <person name="Yen C E."/>
        </authorList>
    </citation>
    <scope>NUCLEOTIDE SEQUENCE [LARGE SCALE GENOMIC DNA]</scope>
</reference>